<reference evidence="2" key="1">
    <citation type="journal article" date="2023" name="G3 (Bethesda)">
        <title>A reference genome for the long-term kleptoplast-retaining sea slug Elysia crispata morphotype clarki.</title>
        <authorList>
            <person name="Eastman K.E."/>
            <person name="Pendleton A.L."/>
            <person name="Shaikh M.A."/>
            <person name="Suttiyut T."/>
            <person name="Ogas R."/>
            <person name="Tomko P."/>
            <person name="Gavelis G."/>
            <person name="Widhalm J.R."/>
            <person name="Wisecaver J.H."/>
        </authorList>
    </citation>
    <scope>NUCLEOTIDE SEQUENCE</scope>
    <source>
        <strain evidence="2">ECLA1</strain>
    </source>
</reference>
<comment type="caution">
    <text evidence="2">The sequence shown here is derived from an EMBL/GenBank/DDBJ whole genome shotgun (WGS) entry which is preliminary data.</text>
</comment>
<gene>
    <name evidence="2" type="ORF">RRG08_028356</name>
</gene>
<name>A0AAE1AWG2_9GAST</name>
<protein>
    <submittedName>
        <fullName evidence="2">Uncharacterized protein</fullName>
    </submittedName>
</protein>
<dbReference type="AlphaFoldDB" id="A0AAE1AWG2"/>
<evidence type="ECO:0000313" key="3">
    <source>
        <dbReference type="Proteomes" id="UP001283361"/>
    </source>
</evidence>
<feature type="compositionally biased region" description="Polar residues" evidence="1">
    <location>
        <begin position="20"/>
        <end position="40"/>
    </location>
</feature>
<organism evidence="2 3">
    <name type="scientific">Elysia crispata</name>
    <name type="common">lettuce slug</name>
    <dbReference type="NCBI Taxonomy" id="231223"/>
    <lineage>
        <taxon>Eukaryota</taxon>
        <taxon>Metazoa</taxon>
        <taxon>Spiralia</taxon>
        <taxon>Lophotrochozoa</taxon>
        <taxon>Mollusca</taxon>
        <taxon>Gastropoda</taxon>
        <taxon>Heterobranchia</taxon>
        <taxon>Euthyneura</taxon>
        <taxon>Panpulmonata</taxon>
        <taxon>Sacoglossa</taxon>
        <taxon>Placobranchoidea</taxon>
        <taxon>Plakobranchidae</taxon>
        <taxon>Elysia</taxon>
    </lineage>
</organism>
<sequence length="102" mass="10701">MSSTTVSASAPHCPVPLSQPPSQTDHPAVNLHNTQATGSTGKDHVGLFQSPHIKSTVTEIVTQYSAQLIPYFLLTVSGRGKTSGDDFTPAVLRIFLASSLPG</sequence>
<dbReference type="Proteomes" id="UP001283361">
    <property type="component" value="Unassembled WGS sequence"/>
</dbReference>
<evidence type="ECO:0000313" key="2">
    <source>
        <dbReference type="EMBL" id="KAK3795157.1"/>
    </source>
</evidence>
<feature type="region of interest" description="Disordered" evidence="1">
    <location>
        <begin position="1"/>
        <end position="45"/>
    </location>
</feature>
<keyword evidence="3" id="KW-1185">Reference proteome</keyword>
<dbReference type="EMBL" id="JAWDGP010001078">
    <property type="protein sequence ID" value="KAK3795157.1"/>
    <property type="molecule type" value="Genomic_DNA"/>
</dbReference>
<accession>A0AAE1AWG2</accession>
<proteinExistence type="predicted"/>
<evidence type="ECO:0000256" key="1">
    <source>
        <dbReference type="SAM" id="MobiDB-lite"/>
    </source>
</evidence>